<feature type="transmembrane region" description="Helical" evidence="2">
    <location>
        <begin position="81"/>
        <end position="101"/>
    </location>
</feature>
<dbReference type="RefSeq" id="XP_020861293.1">
    <property type="nucleotide sequence ID" value="XM_021005634.1"/>
</dbReference>
<organism evidence="3 4">
    <name type="scientific">Phascolarctos cinereus</name>
    <name type="common">Koala</name>
    <dbReference type="NCBI Taxonomy" id="38626"/>
    <lineage>
        <taxon>Eukaryota</taxon>
        <taxon>Metazoa</taxon>
        <taxon>Chordata</taxon>
        <taxon>Craniata</taxon>
        <taxon>Vertebrata</taxon>
        <taxon>Euteleostomi</taxon>
        <taxon>Mammalia</taxon>
        <taxon>Metatheria</taxon>
        <taxon>Diprotodontia</taxon>
        <taxon>Phascolarctidae</taxon>
        <taxon>Phascolarctos</taxon>
    </lineage>
</organism>
<dbReference type="Proteomes" id="UP000515140">
    <property type="component" value="Unplaced"/>
</dbReference>
<feature type="compositionally biased region" description="Basic and acidic residues" evidence="1">
    <location>
        <begin position="25"/>
        <end position="39"/>
    </location>
</feature>
<accession>A0A6P5LVS0</accession>
<dbReference type="InParanoid" id="A0A6P5LVS0"/>
<keyword evidence="2" id="KW-0812">Transmembrane</keyword>
<dbReference type="Pfam" id="PF15703">
    <property type="entry name" value="LAT2"/>
    <property type="match status" value="1"/>
</dbReference>
<dbReference type="AlphaFoldDB" id="A0A6P5LVS0"/>
<dbReference type="FunCoup" id="A0A6P5LVS0">
    <property type="interactions" value="177"/>
</dbReference>
<name>A0A6P5LVS0_PHACI</name>
<evidence type="ECO:0000256" key="2">
    <source>
        <dbReference type="SAM" id="Phobius"/>
    </source>
</evidence>
<dbReference type="KEGG" id="pcw:110221222"/>
<gene>
    <name evidence="4" type="primary">LAT2</name>
</gene>
<keyword evidence="2" id="KW-0472">Membrane</keyword>
<reference evidence="4" key="1">
    <citation type="submission" date="2025-08" db="UniProtKB">
        <authorList>
            <consortium name="RefSeq"/>
        </authorList>
    </citation>
    <scope>IDENTIFICATION</scope>
    <source>
        <tissue evidence="4">Spleen</tissue>
    </source>
</reference>
<dbReference type="InterPro" id="IPR031428">
    <property type="entry name" value="LAT2"/>
</dbReference>
<protein>
    <submittedName>
        <fullName evidence="4">Linker for activation of T-cells family member 2 isoform X1</fullName>
    </submittedName>
</protein>
<dbReference type="GeneID" id="110221222"/>
<proteinExistence type="predicted"/>
<feature type="region of interest" description="Disordered" evidence="1">
    <location>
        <begin position="22"/>
        <end position="41"/>
    </location>
</feature>
<dbReference type="PANTHER" id="PTHR15646">
    <property type="entry name" value="LINKER FOR ACTIVATION OF T-CELLS FAMILY MEMBER 2"/>
    <property type="match status" value="1"/>
</dbReference>
<evidence type="ECO:0000256" key="1">
    <source>
        <dbReference type="SAM" id="MobiDB-lite"/>
    </source>
</evidence>
<feature type="region of interest" description="Disordered" evidence="1">
    <location>
        <begin position="227"/>
        <end position="271"/>
    </location>
</feature>
<feature type="compositionally biased region" description="Polar residues" evidence="1">
    <location>
        <begin position="233"/>
        <end position="245"/>
    </location>
</feature>
<dbReference type="CTD" id="7462"/>
<dbReference type="GO" id="GO:0042113">
    <property type="term" value="P:B cell activation"/>
    <property type="evidence" value="ECO:0007669"/>
    <property type="project" value="InterPro"/>
</dbReference>
<dbReference type="GO" id="GO:0005886">
    <property type="term" value="C:plasma membrane"/>
    <property type="evidence" value="ECO:0007669"/>
    <property type="project" value="TreeGrafter"/>
</dbReference>
<dbReference type="PANTHER" id="PTHR15646:SF5">
    <property type="entry name" value="LINKER FOR ACTIVATION OF T-CELLS FAMILY MEMBER 2"/>
    <property type="match status" value="1"/>
</dbReference>
<sequence>MSPPSDVSVSLPSFISQLAGPVEGRMFEGSDSDGDRKPADCLPSFCVSDNRESREPWASRSEGSWQVPRQKTARDMDHAELLGAGVTLLLLGAVVGMCVWCPRLGTRRSKQIFYEQRDEGRQSFTVARAFSIAGMVPEMAEYSTVQCPGSRKDKWLYSMAGAEDPDTPRYQNLRKGSRRESEPAYVDPVATDYYNFVQFQRQLKDDDDDTISYENILICTPVDEGKAVEESADYQNSASIEQWRQSIRGERSPEDDSSEPDYVNGEVGLMQ</sequence>
<evidence type="ECO:0000313" key="3">
    <source>
        <dbReference type="Proteomes" id="UP000515140"/>
    </source>
</evidence>
<keyword evidence="3" id="KW-1185">Reference proteome</keyword>
<dbReference type="GO" id="GO:0019722">
    <property type="term" value="P:calcium-mediated signaling"/>
    <property type="evidence" value="ECO:0007669"/>
    <property type="project" value="TreeGrafter"/>
</dbReference>
<evidence type="ECO:0000313" key="4">
    <source>
        <dbReference type="RefSeq" id="XP_020861293.1"/>
    </source>
</evidence>
<keyword evidence="2" id="KW-1133">Transmembrane helix</keyword>
<dbReference type="GO" id="GO:0050853">
    <property type="term" value="P:B cell receptor signaling pathway"/>
    <property type="evidence" value="ECO:0007669"/>
    <property type="project" value="TreeGrafter"/>
</dbReference>